<dbReference type="GO" id="GO:0015986">
    <property type="term" value="P:proton motive force-driven ATP synthesis"/>
    <property type="evidence" value="ECO:0007669"/>
    <property type="project" value="InterPro"/>
</dbReference>
<keyword evidence="6 12" id="KW-0812">Transmembrane</keyword>
<dbReference type="AlphaFoldDB" id="A0A343C300"/>
<proteinExistence type="inferred from homology"/>
<keyword evidence="7 12" id="KW-0375">Hydrogen ion transport</keyword>
<comment type="subunit">
    <text evidence="3">F-type ATPases have 2 components, CF(1) - the catalytic core - and CF(0) - the membrane proton channel.</text>
</comment>
<gene>
    <name evidence="14" type="primary">atp8</name>
</gene>
<accession>A0A343C300</accession>
<evidence type="ECO:0000256" key="10">
    <source>
        <dbReference type="ARBA" id="ARBA00023128"/>
    </source>
</evidence>
<name>A0A343C300_HARQU</name>
<dbReference type="Pfam" id="PF00895">
    <property type="entry name" value="ATP-synt_8"/>
    <property type="match status" value="1"/>
</dbReference>
<comment type="similarity">
    <text evidence="2 12">Belongs to the ATPase protein 8 family.</text>
</comment>
<geneLocation type="mitochondrion" evidence="14"/>
<keyword evidence="4 12" id="KW-0813">Transport</keyword>
<evidence type="ECO:0000256" key="4">
    <source>
        <dbReference type="ARBA" id="ARBA00022448"/>
    </source>
</evidence>
<keyword evidence="11 13" id="KW-0472">Membrane</keyword>
<dbReference type="GO" id="GO:0045259">
    <property type="term" value="C:proton-transporting ATP synthase complex"/>
    <property type="evidence" value="ECO:0007669"/>
    <property type="project" value="UniProtKB-KW"/>
</dbReference>
<protein>
    <recommendedName>
        <fullName evidence="12">ATP synthase complex subunit 8</fullName>
    </recommendedName>
</protein>
<evidence type="ECO:0000256" key="2">
    <source>
        <dbReference type="ARBA" id="ARBA00008892"/>
    </source>
</evidence>
<evidence type="ECO:0000256" key="3">
    <source>
        <dbReference type="ARBA" id="ARBA00011291"/>
    </source>
</evidence>
<dbReference type="GO" id="GO:0031966">
    <property type="term" value="C:mitochondrial membrane"/>
    <property type="evidence" value="ECO:0007669"/>
    <property type="project" value="UniProtKB-SubCell"/>
</dbReference>
<dbReference type="EMBL" id="KX087296">
    <property type="protein sequence ID" value="ARH54393.1"/>
    <property type="molecule type" value="Genomic_DNA"/>
</dbReference>
<organism evidence="14">
    <name type="scientific">Harmonia quadripunctata</name>
    <name type="common">Cream-streaked ladybird beetle</name>
    <name type="synonym">Coccinella quadripunctata</name>
    <dbReference type="NCBI Taxonomy" id="346781"/>
    <lineage>
        <taxon>Eukaryota</taxon>
        <taxon>Metazoa</taxon>
        <taxon>Ecdysozoa</taxon>
        <taxon>Arthropoda</taxon>
        <taxon>Hexapoda</taxon>
        <taxon>Insecta</taxon>
        <taxon>Pterygota</taxon>
        <taxon>Neoptera</taxon>
        <taxon>Endopterygota</taxon>
        <taxon>Coleoptera</taxon>
        <taxon>Polyphaga</taxon>
        <taxon>Cucujiformia</taxon>
        <taxon>Coccinelloidea</taxon>
        <taxon>Coccinellidae</taxon>
        <taxon>Coccinellinae</taxon>
        <taxon>Coccinellini</taxon>
        <taxon>Harmonia</taxon>
    </lineage>
</organism>
<evidence type="ECO:0000313" key="14">
    <source>
        <dbReference type="EMBL" id="ARH54393.1"/>
    </source>
</evidence>
<evidence type="ECO:0000256" key="1">
    <source>
        <dbReference type="ARBA" id="ARBA00004304"/>
    </source>
</evidence>
<evidence type="ECO:0000256" key="5">
    <source>
        <dbReference type="ARBA" id="ARBA00022547"/>
    </source>
</evidence>
<evidence type="ECO:0000256" key="8">
    <source>
        <dbReference type="ARBA" id="ARBA00022989"/>
    </source>
</evidence>
<keyword evidence="5 12" id="KW-0138">CF(0)</keyword>
<evidence type="ECO:0000256" key="13">
    <source>
        <dbReference type="SAM" id="Phobius"/>
    </source>
</evidence>
<keyword evidence="9 12" id="KW-0406">Ion transport</keyword>
<evidence type="ECO:0000256" key="7">
    <source>
        <dbReference type="ARBA" id="ARBA00022781"/>
    </source>
</evidence>
<evidence type="ECO:0000256" key="11">
    <source>
        <dbReference type="ARBA" id="ARBA00023136"/>
    </source>
</evidence>
<reference evidence="14" key="1">
    <citation type="submission" date="2016-04" db="EMBL/GenBank/DDBJ databases">
        <title>Mitochondria of beetle species.</title>
        <authorList>
            <person name="Hunter A."/>
            <person name="Moriniere J."/>
            <person name="Tang P."/>
            <person name="Linard B."/>
            <person name="Crampton-Platt A."/>
            <person name="Vogler A.P."/>
        </authorList>
    </citation>
    <scope>NUCLEOTIDE SEQUENCE</scope>
</reference>
<evidence type="ECO:0000256" key="12">
    <source>
        <dbReference type="RuleBase" id="RU003661"/>
    </source>
</evidence>
<feature type="transmembrane region" description="Helical" evidence="13">
    <location>
        <begin position="6"/>
        <end position="29"/>
    </location>
</feature>
<evidence type="ECO:0000256" key="9">
    <source>
        <dbReference type="ARBA" id="ARBA00023065"/>
    </source>
</evidence>
<comment type="subcellular location">
    <subcellularLocation>
        <location evidence="1 12">Mitochondrion membrane</location>
        <topology evidence="1 12">Single-pass membrane protein</topology>
    </subcellularLocation>
</comment>
<dbReference type="InterPro" id="IPR001421">
    <property type="entry name" value="ATP8_metazoa"/>
</dbReference>
<evidence type="ECO:0000256" key="6">
    <source>
        <dbReference type="ARBA" id="ARBA00022692"/>
    </source>
</evidence>
<dbReference type="GO" id="GO:0015078">
    <property type="term" value="F:proton transmembrane transporter activity"/>
    <property type="evidence" value="ECO:0007669"/>
    <property type="project" value="InterPro"/>
</dbReference>
<keyword evidence="10 12" id="KW-0496">Mitochondrion</keyword>
<keyword evidence="8 13" id="KW-1133">Transmembrane helix</keyword>
<sequence>MPQAMPMNWLILYIFLITLFLILNIKLFYSFSKIPNSKLKNFNKKNYWKW</sequence>